<dbReference type="SUPFAM" id="SSF55961">
    <property type="entry name" value="Bet v1-like"/>
    <property type="match status" value="2"/>
</dbReference>
<comment type="similarity">
    <text evidence="1">Belongs to the BetVI family.</text>
</comment>
<comment type="caution">
    <text evidence="4">The sequence shown here is derived from an EMBL/GenBank/DDBJ whole genome shotgun (WGS) entry which is preliminary data.</text>
</comment>
<dbReference type="GO" id="GO:0005737">
    <property type="term" value="C:cytoplasm"/>
    <property type="evidence" value="ECO:0007669"/>
    <property type="project" value="TreeGrafter"/>
</dbReference>
<dbReference type="Proteomes" id="UP001206925">
    <property type="component" value="Unassembled WGS sequence"/>
</dbReference>
<dbReference type="GO" id="GO:0005634">
    <property type="term" value="C:nucleus"/>
    <property type="evidence" value="ECO:0007669"/>
    <property type="project" value="TreeGrafter"/>
</dbReference>
<dbReference type="SMART" id="SM01037">
    <property type="entry name" value="Bet_v_1"/>
    <property type="match status" value="1"/>
</dbReference>
<dbReference type="InterPro" id="IPR050279">
    <property type="entry name" value="Plant_def-hormone_signal"/>
</dbReference>
<evidence type="ECO:0000256" key="2">
    <source>
        <dbReference type="ARBA" id="ARBA00022589"/>
    </source>
</evidence>
<evidence type="ECO:0000313" key="5">
    <source>
        <dbReference type="Proteomes" id="UP001206925"/>
    </source>
</evidence>
<dbReference type="InterPro" id="IPR023393">
    <property type="entry name" value="START-like_dom_sf"/>
</dbReference>
<dbReference type="GO" id="GO:0010427">
    <property type="term" value="F:abscisic acid binding"/>
    <property type="evidence" value="ECO:0007669"/>
    <property type="project" value="TreeGrafter"/>
</dbReference>
<accession>A0AAD5BXT7</accession>
<organism evidence="4 5">
    <name type="scientific">Ambrosia artemisiifolia</name>
    <name type="common">Common ragweed</name>
    <dbReference type="NCBI Taxonomy" id="4212"/>
    <lineage>
        <taxon>Eukaryota</taxon>
        <taxon>Viridiplantae</taxon>
        <taxon>Streptophyta</taxon>
        <taxon>Embryophyta</taxon>
        <taxon>Tracheophyta</taxon>
        <taxon>Spermatophyta</taxon>
        <taxon>Magnoliopsida</taxon>
        <taxon>eudicotyledons</taxon>
        <taxon>Gunneridae</taxon>
        <taxon>Pentapetalae</taxon>
        <taxon>asterids</taxon>
        <taxon>campanulids</taxon>
        <taxon>Asterales</taxon>
        <taxon>Asteraceae</taxon>
        <taxon>Asteroideae</taxon>
        <taxon>Heliantheae alliance</taxon>
        <taxon>Heliantheae</taxon>
        <taxon>Ambrosia</taxon>
    </lineage>
</organism>
<dbReference type="PANTHER" id="PTHR31213:SF19">
    <property type="entry name" value="BET V I_MAJOR LATEX PROTEIN DOMAIN-CONTAINING PROTEIN"/>
    <property type="match status" value="1"/>
</dbReference>
<dbReference type="AlphaFoldDB" id="A0AAD5BXT7"/>
<dbReference type="CDD" id="cd07816">
    <property type="entry name" value="Bet_v1-like"/>
    <property type="match status" value="2"/>
</dbReference>
<dbReference type="Pfam" id="PF00407">
    <property type="entry name" value="Bet_v_1"/>
    <property type="match status" value="2"/>
</dbReference>
<evidence type="ECO:0000313" key="4">
    <source>
        <dbReference type="EMBL" id="KAI7731718.1"/>
    </source>
</evidence>
<reference evidence="4" key="1">
    <citation type="submission" date="2022-06" db="EMBL/GenBank/DDBJ databases">
        <title>Uncovering the hologenomic basis of an extraordinary plant invasion.</title>
        <authorList>
            <person name="Bieker V.C."/>
            <person name="Martin M.D."/>
            <person name="Gilbert T."/>
            <person name="Hodgins K."/>
            <person name="Battlay P."/>
            <person name="Petersen B."/>
            <person name="Wilson J."/>
        </authorList>
    </citation>
    <scope>NUCLEOTIDE SEQUENCE</scope>
    <source>
        <strain evidence="4">AA19_3_7</strain>
        <tissue evidence="4">Leaf</tissue>
    </source>
</reference>
<dbReference type="GO" id="GO:0006952">
    <property type="term" value="P:defense response"/>
    <property type="evidence" value="ECO:0007669"/>
    <property type="project" value="InterPro"/>
</dbReference>
<dbReference type="InterPro" id="IPR000916">
    <property type="entry name" value="Bet_v_I/MLP"/>
</dbReference>
<dbReference type="GO" id="GO:0038023">
    <property type="term" value="F:signaling receptor activity"/>
    <property type="evidence" value="ECO:0007669"/>
    <property type="project" value="TreeGrafter"/>
</dbReference>
<dbReference type="GO" id="GO:0009820">
    <property type="term" value="P:alkaloid metabolic process"/>
    <property type="evidence" value="ECO:0007669"/>
    <property type="project" value="UniProtKB-KW"/>
</dbReference>
<dbReference type="GO" id="GO:0009738">
    <property type="term" value="P:abscisic acid-activated signaling pathway"/>
    <property type="evidence" value="ECO:0007669"/>
    <property type="project" value="TreeGrafter"/>
</dbReference>
<proteinExistence type="inferred from homology"/>
<dbReference type="EMBL" id="JAMZMK010010399">
    <property type="protein sequence ID" value="KAI7731718.1"/>
    <property type="molecule type" value="Genomic_DNA"/>
</dbReference>
<sequence length="307" mass="34298">MFGSLSEQVEVKVPAEKAWDLYGSIKLGDIAAKHILERLDVLEGDGGVGTVIKITFKPGSGISYYKEKYTMIDNDNMVRETEIVEGGYLDFGFTLYRVCIEVKDNPNDKTGASCIVKMTIEYEVKEEAADNASLVTIEPFVVLMNLIRTRYKMFGSLSEEVEVKVSADKAWQLYGTIKLGEIAAKHTLECMEVIEGDGGVGTIIKVTFKPESRVSYCKEKFTMIDNDKMVREVDIIEGGYLDFGYTLYRIRIEVKDNANDKTGASCVVKMTIEYEVKEEAAGNASLVTIEPFVVLMKYANEHLLNST</sequence>
<feature type="domain" description="Bet v I/Major latex protein" evidence="3">
    <location>
        <begin position="152"/>
        <end position="306"/>
    </location>
</feature>
<gene>
    <name evidence="4" type="ORF">M8C21_025251</name>
</gene>
<dbReference type="PANTHER" id="PTHR31213">
    <property type="entry name" value="OS08G0374000 PROTEIN-RELATED"/>
    <property type="match status" value="1"/>
</dbReference>
<name>A0AAD5BXT7_AMBAR</name>
<evidence type="ECO:0000259" key="3">
    <source>
        <dbReference type="SMART" id="SM01037"/>
    </source>
</evidence>
<dbReference type="Gene3D" id="3.30.530.20">
    <property type="match status" value="2"/>
</dbReference>
<protein>
    <recommendedName>
        <fullName evidence="3">Bet v I/Major latex protein domain-containing protein</fullName>
    </recommendedName>
</protein>
<keyword evidence="2" id="KW-0017">Alkaloid metabolism</keyword>
<evidence type="ECO:0000256" key="1">
    <source>
        <dbReference type="ARBA" id="ARBA00009744"/>
    </source>
</evidence>
<keyword evidence="5" id="KW-1185">Reference proteome</keyword>
<dbReference type="GO" id="GO:0004864">
    <property type="term" value="F:protein phosphatase inhibitor activity"/>
    <property type="evidence" value="ECO:0007669"/>
    <property type="project" value="TreeGrafter"/>
</dbReference>